<feature type="signal peptide" evidence="1">
    <location>
        <begin position="1"/>
        <end position="31"/>
    </location>
</feature>
<comment type="caution">
    <text evidence="2">The sequence shown here is derived from an EMBL/GenBank/DDBJ whole genome shotgun (WGS) entry which is preliminary data.</text>
</comment>
<evidence type="ECO:0000313" key="2">
    <source>
        <dbReference type="EMBL" id="MBI1621517.1"/>
    </source>
</evidence>
<protein>
    <submittedName>
        <fullName evidence="2">Uncharacterized protein</fullName>
    </submittedName>
</protein>
<keyword evidence="3" id="KW-1185">Reference proteome</keyword>
<accession>A0ABS0SE18</accession>
<reference evidence="2 3" key="1">
    <citation type="submission" date="2020-10" db="EMBL/GenBank/DDBJ databases">
        <title>Aquamicrobium zhengzhouensis sp. nov., a exopolysaccharide producing bacterium isolated from farmland soil.</title>
        <authorList>
            <person name="Wang X."/>
        </authorList>
    </citation>
    <scope>NUCLEOTIDE SEQUENCE [LARGE SCALE GENOMIC DNA]</scope>
    <source>
        <strain evidence="3">cd-1</strain>
    </source>
</reference>
<gene>
    <name evidence="2" type="ORF">IOD40_12690</name>
</gene>
<keyword evidence="1" id="KW-0732">Signal</keyword>
<name>A0ABS0SE18_9HYPH</name>
<evidence type="ECO:0000313" key="3">
    <source>
        <dbReference type="Proteomes" id="UP000601789"/>
    </source>
</evidence>
<dbReference type="Proteomes" id="UP000601789">
    <property type="component" value="Unassembled WGS sequence"/>
</dbReference>
<evidence type="ECO:0000256" key="1">
    <source>
        <dbReference type="SAM" id="SignalP"/>
    </source>
</evidence>
<dbReference type="EMBL" id="JADGMQ010000008">
    <property type="protein sequence ID" value="MBI1621517.1"/>
    <property type="molecule type" value="Genomic_DNA"/>
</dbReference>
<feature type="chain" id="PRO_5046226999" evidence="1">
    <location>
        <begin position="32"/>
        <end position="255"/>
    </location>
</feature>
<sequence length="255" mass="28178">MLRYSVKHIGQVAVAVATICVSYGIAGSAQAAEHVTYRLTQPVIEEVKFNGIEARAAFALTPPDVERPLTDEQLDLIADYRDLEDACRGGRPGPETDDACAKRDTTNLRESGICWGLKQHQSMAEMEWHACRVSSNEYDLGSERLTFACVPGEKLSLSLEVFQDEVEQQDDGSALIKLTRGTLTTQLSRVTGGKGFEYPASLRYEFEDEGALVLRELYDGNPVVLPTTSSTIRIRVNDSNTPIRDEIAQLYAICK</sequence>
<organism evidence="2 3">
    <name type="scientific">Aquamicrobium zhengzhouense</name>
    <dbReference type="NCBI Taxonomy" id="2781738"/>
    <lineage>
        <taxon>Bacteria</taxon>
        <taxon>Pseudomonadati</taxon>
        <taxon>Pseudomonadota</taxon>
        <taxon>Alphaproteobacteria</taxon>
        <taxon>Hyphomicrobiales</taxon>
        <taxon>Phyllobacteriaceae</taxon>
        <taxon>Aquamicrobium</taxon>
    </lineage>
</organism>
<proteinExistence type="predicted"/>